<reference evidence="1 2" key="1">
    <citation type="journal article" date="2019" name="Commun. Biol.">
        <title>The bagworm genome reveals a unique fibroin gene that provides high tensile strength.</title>
        <authorList>
            <person name="Kono N."/>
            <person name="Nakamura H."/>
            <person name="Ohtoshi R."/>
            <person name="Tomita M."/>
            <person name="Numata K."/>
            <person name="Arakawa K."/>
        </authorList>
    </citation>
    <scope>NUCLEOTIDE SEQUENCE [LARGE SCALE GENOMIC DNA]</scope>
</reference>
<name>A0A4C1VJY3_EUMVA</name>
<evidence type="ECO:0000313" key="1">
    <source>
        <dbReference type="EMBL" id="GBP39418.1"/>
    </source>
</evidence>
<comment type="caution">
    <text evidence="1">The sequence shown here is derived from an EMBL/GenBank/DDBJ whole genome shotgun (WGS) entry which is preliminary data.</text>
</comment>
<gene>
    <name evidence="1" type="ORF">EVAR_95870_1</name>
</gene>
<dbReference type="AlphaFoldDB" id="A0A4C1VJY3"/>
<proteinExistence type="predicted"/>
<dbReference type="OrthoDB" id="5774777at2759"/>
<dbReference type="EMBL" id="BGZK01000365">
    <property type="protein sequence ID" value="GBP39418.1"/>
    <property type="molecule type" value="Genomic_DNA"/>
</dbReference>
<keyword evidence="2" id="KW-1185">Reference proteome</keyword>
<sequence>MKVGVRHRNSHSLDETTAAEAAISPLYSASDSISISSPSINKWQSYEAGANEQTDKGPEKDCRCAFLSLATYKSDIKPTRRSSCSRRAIKSNRNLCARRPAVTPPWGETGVGTRVNFVDCSAPESLLILRRLGYASLQSFYPLIEQSGIAVSVKTIANNEVEDEPNVSGHILEKWAVQNERQPRNTATIRPEALREMDQERALREAAVAVGVFVGTALAHSPSTADRHLAHASSDV</sequence>
<organism evidence="1 2">
    <name type="scientific">Eumeta variegata</name>
    <name type="common">Bagworm moth</name>
    <name type="synonym">Eumeta japonica</name>
    <dbReference type="NCBI Taxonomy" id="151549"/>
    <lineage>
        <taxon>Eukaryota</taxon>
        <taxon>Metazoa</taxon>
        <taxon>Ecdysozoa</taxon>
        <taxon>Arthropoda</taxon>
        <taxon>Hexapoda</taxon>
        <taxon>Insecta</taxon>
        <taxon>Pterygota</taxon>
        <taxon>Neoptera</taxon>
        <taxon>Endopterygota</taxon>
        <taxon>Lepidoptera</taxon>
        <taxon>Glossata</taxon>
        <taxon>Ditrysia</taxon>
        <taxon>Tineoidea</taxon>
        <taxon>Psychidae</taxon>
        <taxon>Oiketicinae</taxon>
        <taxon>Eumeta</taxon>
    </lineage>
</organism>
<dbReference type="STRING" id="151549.A0A4C1VJY3"/>
<accession>A0A4C1VJY3</accession>
<protein>
    <submittedName>
        <fullName evidence="1">Uncharacterized protein</fullName>
    </submittedName>
</protein>
<evidence type="ECO:0000313" key="2">
    <source>
        <dbReference type="Proteomes" id="UP000299102"/>
    </source>
</evidence>
<dbReference type="Proteomes" id="UP000299102">
    <property type="component" value="Unassembled WGS sequence"/>
</dbReference>